<sequence>MYTIPRPSLIPFPLPSSFLRFRFRFLSFHHPLFRISDPSHPSHPPGQSASASASSSLSILPHGAPESETVSSPLFPVSHVSPSLHFPVALFLLGISYRYTYAVRIVTRPHPHPH</sequence>
<dbReference type="Proteomes" id="UP000054279">
    <property type="component" value="Unassembled WGS sequence"/>
</dbReference>
<evidence type="ECO:0000256" key="1">
    <source>
        <dbReference type="SAM" id="MobiDB-lite"/>
    </source>
</evidence>
<reference evidence="2 3" key="1">
    <citation type="submission" date="2014-06" db="EMBL/GenBank/DDBJ databases">
        <title>Evolutionary Origins and Diversification of the Mycorrhizal Mutualists.</title>
        <authorList>
            <consortium name="DOE Joint Genome Institute"/>
            <consortium name="Mycorrhizal Genomics Consortium"/>
            <person name="Kohler A."/>
            <person name="Kuo A."/>
            <person name="Nagy L.G."/>
            <person name="Floudas D."/>
            <person name="Copeland A."/>
            <person name="Barry K.W."/>
            <person name="Cichocki N."/>
            <person name="Veneault-Fourrey C."/>
            <person name="LaButti K."/>
            <person name="Lindquist E.A."/>
            <person name="Lipzen A."/>
            <person name="Lundell T."/>
            <person name="Morin E."/>
            <person name="Murat C."/>
            <person name="Riley R."/>
            <person name="Ohm R."/>
            <person name="Sun H."/>
            <person name="Tunlid A."/>
            <person name="Henrissat B."/>
            <person name="Grigoriev I.V."/>
            <person name="Hibbett D.S."/>
            <person name="Martin F."/>
        </authorList>
    </citation>
    <scope>NUCLEOTIDE SEQUENCE [LARGE SCALE GENOMIC DNA]</scope>
    <source>
        <strain evidence="2 3">SS14</strain>
    </source>
</reference>
<dbReference type="EMBL" id="KN837100">
    <property type="protein sequence ID" value="KIJ47762.1"/>
    <property type="molecule type" value="Genomic_DNA"/>
</dbReference>
<proteinExistence type="predicted"/>
<organism evidence="2 3">
    <name type="scientific">Sphaerobolus stellatus (strain SS14)</name>
    <dbReference type="NCBI Taxonomy" id="990650"/>
    <lineage>
        <taxon>Eukaryota</taxon>
        <taxon>Fungi</taxon>
        <taxon>Dikarya</taxon>
        <taxon>Basidiomycota</taxon>
        <taxon>Agaricomycotina</taxon>
        <taxon>Agaricomycetes</taxon>
        <taxon>Phallomycetidae</taxon>
        <taxon>Geastrales</taxon>
        <taxon>Sphaerobolaceae</taxon>
        <taxon>Sphaerobolus</taxon>
    </lineage>
</organism>
<evidence type="ECO:0000313" key="2">
    <source>
        <dbReference type="EMBL" id="KIJ47762.1"/>
    </source>
</evidence>
<dbReference type="HOGENOM" id="CLU_2122634_0_0_1"/>
<gene>
    <name evidence="2" type="ORF">M422DRAFT_28580</name>
</gene>
<feature type="compositionally biased region" description="Low complexity" evidence="1">
    <location>
        <begin position="37"/>
        <end position="62"/>
    </location>
</feature>
<keyword evidence="3" id="KW-1185">Reference proteome</keyword>
<evidence type="ECO:0000313" key="3">
    <source>
        <dbReference type="Proteomes" id="UP000054279"/>
    </source>
</evidence>
<protein>
    <submittedName>
        <fullName evidence="2">Uncharacterized protein</fullName>
    </submittedName>
</protein>
<accession>A0A0C9VVP6</accession>
<dbReference type="AlphaFoldDB" id="A0A0C9VVP6"/>
<feature type="region of interest" description="Disordered" evidence="1">
    <location>
        <begin position="37"/>
        <end position="70"/>
    </location>
</feature>
<name>A0A0C9VVP6_SPHS4</name>